<proteinExistence type="predicted"/>
<evidence type="ECO:0000256" key="1">
    <source>
        <dbReference type="SAM" id="MobiDB-lite"/>
    </source>
</evidence>
<dbReference type="EMBL" id="JBBLXS010000024">
    <property type="protein sequence ID" value="MEK0183875.1"/>
    <property type="molecule type" value="Genomic_DNA"/>
</dbReference>
<reference evidence="2 3" key="1">
    <citation type="journal article" date="2020" name="Harmful Algae">
        <title>Molecular and morphological characterization of a novel dihydroanatoxin-a producing Microcoleus species (cyanobacteria) from the Russian River, California, USA.</title>
        <authorList>
            <person name="Conklin K.Y."/>
            <person name="Stancheva R."/>
            <person name="Otten T.G."/>
            <person name="Fadness R."/>
            <person name="Boyer G.L."/>
            <person name="Read B."/>
            <person name="Zhang X."/>
            <person name="Sheath R.G."/>
        </authorList>
    </citation>
    <scope>NUCLEOTIDE SEQUENCE [LARGE SCALE GENOMIC DNA]</scope>
    <source>
        <strain evidence="2 3">PTRS2</strain>
    </source>
</reference>
<name>A0ABU8YHQ6_9CYAN</name>
<sequence length="570" mass="62625">MNEEDLLFFNGINGSTGDYLLPPLTAEQVSRIAQGEEFAPEDIEDIQLKKRQNEEPDFAVIEGVDPKNLAETGWGVIFAHNADPAIREALSELLEHRKRQASQKKEKYYQEYTGVKGYRPGESKNQFLSRQGVGPGPADPDKMPYYLLIVGDPVTIPYRFQCQLDVQYAVGRIYFDTLQEYAQYAHSVVEAETSNLSLSPSAAFFGVCNPGDAATNLSTQDLIQPLSEWVVEEHPNWNVKTILKEEATKARLGQLLGGSETPGLLFTASHGMGFPNGDPRQLPHQGALLCQDWPGREWGRKPIPEDFYFSGDDIGEQARLLGLIAFHFACYGAGCPQKDEFDGHKKSLSERPDLAPYPFIARLPQKLLSHPKGGALAVIGHIDRAWGCSFSWSDIRGSSAEKRQIAVFQSTVKRLLEGHPVGSALEYFDQRYAEISSDLSIELEDIKFGGIPNNQSLAGMWTANNDARNYGIIGDPAVRLVVSDSKEASTDRPTIETPVYLPSDLGQKPAESSAGSVASEIDLKQAQTQLISSIEQFVNTAQKASSDSAESLKTAKSIATNLLNVLKALS</sequence>
<feature type="compositionally biased region" description="Basic and acidic residues" evidence="1">
    <location>
        <begin position="484"/>
        <end position="494"/>
    </location>
</feature>
<evidence type="ECO:0008006" key="4">
    <source>
        <dbReference type="Google" id="ProtNLM"/>
    </source>
</evidence>
<dbReference type="RefSeq" id="WP_340522433.1">
    <property type="nucleotide sequence ID" value="NZ_JBBLXS010000024.1"/>
</dbReference>
<dbReference type="Proteomes" id="UP001384579">
    <property type="component" value="Unassembled WGS sequence"/>
</dbReference>
<accession>A0ABU8YHQ6</accession>
<evidence type="ECO:0000313" key="3">
    <source>
        <dbReference type="Proteomes" id="UP001384579"/>
    </source>
</evidence>
<protein>
    <recommendedName>
        <fullName evidence="4">Gingipain domain-containing protein</fullName>
    </recommendedName>
</protein>
<gene>
    <name evidence="2" type="ORF">WMG39_03325</name>
</gene>
<feature type="region of interest" description="Disordered" evidence="1">
    <location>
        <begin position="484"/>
        <end position="516"/>
    </location>
</feature>
<comment type="caution">
    <text evidence="2">The sequence shown here is derived from an EMBL/GenBank/DDBJ whole genome shotgun (WGS) entry which is preliminary data.</text>
</comment>
<evidence type="ECO:0000313" key="2">
    <source>
        <dbReference type="EMBL" id="MEK0183875.1"/>
    </source>
</evidence>
<organism evidence="2 3">
    <name type="scientific">Microcoleus anatoxicus PTRS2</name>
    <dbReference type="NCBI Taxonomy" id="2705321"/>
    <lineage>
        <taxon>Bacteria</taxon>
        <taxon>Bacillati</taxon>
        <taxon>Cyanobacteriota</taxon>
        <taxon>Cyanophyceae</taxon>
        <taxon>Oscillatoriophycideae</taxon>
        <taxon>Oscillatoriales</taxon>
        <taxon>Microcoleaceae</taxon>
        <taxon>Microcoleus</taxon>
        <taxon>Microcoleus anatoxicus</taxon>
    </lineage>
</organism>
<keyword evidence="3" id="KW-1185">Reference proteome</keyword>